<sequence>MCSTLFHRVSDTMRSLGKPVQVEPCDLKITSYTQTRECITHRAWLDITFQDMTLVHPFYVCQLDTEPLLIGQDLLERLAPLIDCQKGQLWAQVDTPKPWNPDSSRPSSILEVSISEPQNPCSKVMPLPTAPTDDVRLQRHETAPGTPFRTHSSFLCSLKNVSLQPYAPHIVGGLTINCTHISDARLALWSEKSAISQQTFEHLRQKDPLLVSVTRSHRLLSPTWPQRLLKAPEVCSLTIQLGARQLTHTFSIIPQLDPPALIGADLLVRLGAQLDTCNQVLWARATPSSEPGSEGPEHLLSGQTIPQACRAVVEASTVLPPLVKGVPVRLTLMKHQKLPGTQAFFQPSPHFLELNLAVCGTPLLELNNRSAYLLVENPTRSPIHMPAGKPLGMLIDSSFHDFELSVPVIGQLPLFLNDRQVGVDTFSTFPSQMITIKRHEALPEEPICSATLDTDGGQCLTVFAINTQPSESPVESPEHQRPSSSEPYDGFEAEVSQQLDKADALESEEQRAELRSLFYEFQSVLSRDSLDCGLTNLHTVRIPTNPNAPPTFVRQYKIPLAAYESIQEILDQLKEKNIIRECNSTYNSPIWPVLKPTGKWRLTIDYRALNKQVPLSRWPMIHLDQELARVRDARFFSTVDVANGFWTMKVEPADQYKLAFSFGNRQYTWNRCPFGYSNSPAEFNIFLHKAMSDAASRGNLIYVDDILMRSRTFEEHLAELRHVLQQLADAGAKLAILKGQWCRTKVEYVGLLVGPNGVEPQAGRIRAIQDIKAPANLTELRSFLGVCNYSRQFIEEYAETARPLTELLRNDTPFVWDRPQELSFQFLKQKLASAPCLAYPDKDKEFYIEATFSSHCLSAALKQKHDQDMRVVAYASKPLSKVELQFSDCERALLSTVWAVEHFRSYIGGQKVIIETCHQPVTFLNSQRLREGRVSNSRIATWMMVLQGYNIEVKYGQNTKLALGQGLAGCQHCDSDSVMGPLDTPAAVYPTASNHRYFDENVCQGLPKVYTDGCAYLHEGQLRAGVGVVWVDCDTKQPNHYRLGQKSSQYAEIAAVLITLQQAAALDITQIVLCSDSNYARHSFISHFPMWKENHMKNARNRDVKHSELFLACDLLTTEKGIMVYWKKVKGHSRTLGPEKDGNDEADRLAKLGADQGTCWEFKDEWLPPKAVHEVCAITRRHAKQADEPRTVEVPVFLGRQPHDADLVTMQEQDPDLKLIRELLQKGPMSKQPSPPIGASQDLVNLHRQLTHLKLQNDLLVYMRDDHSPPRWVVPLDHRGVMLAYAHDTPVGGHRGTKATLASLTEVAYWPSMSKDVHSYVQGCLICAQFQPSQPLARAPLQRRGITFPWSHLQIDWVGPVPKSARGNKYMLTVTCSFTKWVECLPAPNDTAVTTAVLLINHVFSRWGLPLCIDSDRGTHFTSSVMTSLFELLGVEVRFHLPYHPQSSGQVERMNRTVVSMLKKYVCSTGKDWDVKLPLVLMAIRSTPQRSTGVTPFEMMTGRLMTLPLHLLYHPEDVSVATAYTAHQYVADLKTHLRATFAHAQKKLETNVEGAKAYYDQKTTSREYEVGDKVFYFRFAQPARKAKKFLPCWSGPFEIVAKLSPVAYRLRITKARQEPVYKWVHANQIKPYVKPSPRVQRPDSPQEVDVVST</sequence>
<dbReference type="InterPro" id="IPR041577">
    <property type="entry name" value="RT_RNaseH_2"/>
</dbReference>
<dbReference type="InterPro" id="IPR043128">
    <property type="entry name" value="Rev_trsase/Diguanyl_cyclase"/>
</dbReference>
<dbReference type="InterPro" id="IPR050951">
    <property type="entry name" value="Retrovirus_Pol_polyprotein"/>
</dbReference>
<feature type="domain" description="RNase H type-1" evidence="7">
    <location>
        <begin position="1003"/>
        <end position="1155"/>
    </location>
</feature>
<dbReference type="SUPFAM" id="SSF56672">
    <property type="entry name" value="DNA/RNA polymerases"/>
    <property type="match status" value="1"/>
</dbReference>
<dbReference type="InterPro" id="IPR002156">
    <property type="entry name" value="RNaseH_domain"/>
</dbReference>
<evidence type="ECO:0000256" key="4">
    <source>
        <dbReference type="ARBA" id="ARBA00039658"/>
    </source>
</evidence>
<dbReference type="InterPro" id="IPR000477">
    <property type="entry name" value="RT_dom"/>
</dbReference>
<dbReference type="GO" id="GO:0006310">
    <property type="term" value="P:DNA recombination"/>
    <property type="evidence" value="ECO:0007669"/>
    <property type="project" value="UniProtKB-KW"/>
</dbReference>
<dbReference type="PROSITE" id="PS50878">
    <property type="entry name" value="RT_POL"/>
    <property type="match status" value="1"/>
</dbReference>
<dbReference type="PROSITE" id="PS50994">
    <property type="entry name" value="INTEGRASE"/>
    <property type="match status" value="1"/>
</dbReference>
<evidence type="ECO:0000259" key="6">
    <source>
        <dbReference type="PROSITE" id="PS50878"/>
    </source>
</evidence>
<dbReference type="GO" id="GO:0004523">
    <property type="term" value="F:RNA-DNA hybrid ribonuclease activity"/>
    <property type="evidence" value="ECO:0007669"/>
    <property type="project" value="UniProtKB-EC"/>
</dbReference>
<dbReference type="SUPFAM" id="SSF53098">
    <property type="entry name" value="Ribonuclease H-like"/>
    <property type="match status" value="2"/>
</dbReference>
<dbReference type="PANTHER" id="PTHR37984">
    <property type="entry name" value="PROTEIN CBG26694"/>
    <property type="match status" value="1"/>
</dbReference>
<comment type="similarity">
    <text evidence="1">Belongs to the beta type-B retroviral polymerase family. HERV class-II K(HML-2) pol subfamily.</text>
</comment>
<reference evidence="9" key="2">
    <citation type="submission" date="2016-06" db="EMBL/GenBank/DDBJ databases">
        <title>The genome of a short-lived fish provides insights into sex chromosome evolution and the genetic control of aging.</title>
        <authorList>
            <person name="Reichwald K."/>
            <person name="Felder M."/>
            <person name="Petzold A."/>
            <person name="Koch P."/>
            <person name="Groth M."/>
            <person name="Platzer M."/>
        </authorList>
    </citation>
    <scope>NUCLEOTIDE SEQUENCE</scope>
    <source>
        <tissue evidence="9">Brain</tissue>
    </source>
</reference>
<dbReference type="Gene3D" id="3.30.420.10">
    <property type="entry name" value="Ribonuclease H-like superfamily/Ribonuclease H"/>
    <property type="match status" value="2"/>
</dbReference>
<reference evidence="9" key="1">
    <citation type="submission" date="2016-05" db="EMBL/GenBank/DDBJ databases">
        <authorList>
            <person name="Lavstsen T."/>
            <person name="Jespersen J.S."/>
        </authorList>
    </citation>
    <scope>NUCLEOTIDE SEQUENCE</scope>
    <source>
        <tissue evidence="9">Brain</tissue>
    </source>
</reference>
<dbReference type="CDD" id="cd01647">
    <property type="entry name" value="RT_LTR"/>
    <property type="match status" value="1"/>
</dbReference>
<feature type="region of interest" description="Disordered" evidence="5">
    <location>
        <begin position="1634"/>
        <end position="1653"/>
    </location>
</feature>
<dbReference type="FunFam" id="3.30.420.10:FF:000032">
    <property type="entry name" value="Retrovirus-related Pol polyprotein from transposon 297-like Protein"/>
    <property type="match status" value="1"/>
</dbReference>
<dbReference type="FunFam" id="1.10.340.70:FF:000001">
    <property type="entry name" value="Retrovirus-related Pol polyprotein from transposon gypsy-like Protein"/>
    <property type="match status" value="1"/>
</dbReference>
<dbReference type="InterPro" id="IPR041588">
    <property type="entry name" value="Integrase_H2C2"/>
</dbReference>
<dbReference type="Gene3D" id="2.40.70.10">
    <property type="entry name" value="Acid Proteases"/>
    <property type="match status" value="1"/>
</dbReference>
<name>A0A1A8AKE7_NOTFU</name>
<dbReference type="Gene3D" id="1.10.340.70">
    <property type="match status" value="1"/>
</dbReference>
<dbReference type="GO" id="GO:0015074">
    <property type="term" value="P:DNA integration"/>
    <property type="evidence" value="ECO:0007669"/>
    <property type="project" value="InterPro"/>
</dbReference>
<dbReference type="CDD" id="cd00303">
    <property type="entry name" value="retropepsin_like"/>
    <property type="match status" value="1"/>
</dbReference>
<feature type="domain" description="Integrase catalytic" evidence="8">
    <location>
        <begin position="1345"/>
        <end position="1504"/>
    </location>
</feature>
<dbReference type="GO" id="GO:0003676">
    <property type="term" value="F:nucleic acid binding"/>
    <property type="evidence" value="ECO:0007669"/>
    <property type="project" value="InterPro"/>
</dbReference>
<dbReference type="EMBL" id="HADY01017024">
    <property type="protein sequence ID" value="SBP55509.1"/>
    <property type="molecule type" value="Transcribed_RNA"/>
</dbReference>
<dbReference type="Pfam" id="PF00665">
    <property type="entry name" value="rve"/>
    <property type="match status" value="1"/>
</dbReference>
<dbReference type="InterPro" id="IPR012337">
    <property type="entry name" value="RNaseH-like_sf"/>
</dbReference>
<evidence type="ECO:0000256" key="5">
    <source>
        <dbReference type="SAM" id="MobiDB-lite"/>
    </source>
</evidence>
<evidence type="ECO:0000256" key="1">
    <source>
        <dbReference type="ARBA" id="ARBA00010879"/>
    </source>
</evidence>
<dbReference type="InterPro" id="IPR021109">
    <property type="entry name" value="Peptidase_aspartic_dom_sf"/>
</dbReference>
<gene>
    <name evidence="9" type="primary">CU459095.1</name>
</gene>
<keyword evidence="3" id="KW-0233">DNA recombination</keyword>
<dbReference type="Gene3D" id="3.10.10.10">
    <property type="entry name" value="HIV Type 1 Reverse Transcriptase, subunit A, domain 1"/>
    <property type="match status" value="1"/>
</dbReference>
<evidence type="ECO:0000256" key="2">
    <source>
        <dbReference type="ARBA" id="ARBA00012180"/>
    </source>
</evidence>
<dbReference type="PANTHER" id="PTHR37984:SF12">
    <property type="entry name" value="RIBONUCLEASE H"/>
    <property type="match status" value="1"/>
</dbReference>
<protein>
    <recommendedName>
        <fullName evidence="4">Gypsy retrotransposon integrase-like protein 1</fullName>
        <ecNumber evidence="2">3.1.26.4</ecNumber>
    </recommendedName>
</protein>
<feature type="domain" description="Reverse transcriptase" evidence="6">
    <location>
        <begin position="574"/>
        <end position="753"/>
    </location>
</feature>
<dbReference type="Pfam" id="PF00075">
    <property type="entry name" value="RNase_H"/>
    <property type="match status" value="1"/>
</dbReference>
<evidence type="ECO:0000256" key="3">
    <source>
        <dbReference type="ARBA" id="ARBA00023172"/>
    </source>
</evidence>
<evidence type="ECO:0000259" key="8">
    <source>
        <dbReference type="PROSITE" id="PS50994"/>
    </source>
</evidence>
<dbReference type="EC" id="3.1.26.4" evidence="2"/>
<dbReference type="FunFam" id="3.30.70.270:FF:000023">
    <property type="entry name" value="Pol"/>
    <property type="match status" value="1"/>
</dbReference>
<evidence type="ECO:0000259" key="7">
    <source>
        <dbReference type="PROSITE" id="PS50879"/>
    </source>
</evidence>
<accession>A0A1A8AKE7</accession>
<proteinExistence type="inferred from homology"/>
<dbReference type="Pfam" id="PF17919">
    <property type="entry name" value="RT_RNaseH_2"/>
    <property type="match status" value="1"/>
</dbReference>
<dbReference type="Gene3D" id="3.10.20.370">
    <property type="match status" value="1"/>
</dbReference>
<dbReference type="PROSITE" id="PS50879">
    <property type="entry name" value="RNASE_H_1"/>
    <property type="match status" value="1"/>
</dbReference>
<dbReference type="InterPro" id="IPR001584">
    <property type="entry name" value="Integrase_cat-core"/>
</dbReference>
<organism evidence="9">
    <name type="scientific">Nothobranchius furzeri</name>
    <name type="common">Turquoise killifish</name>
    <dbReference type="NCBI Taxonomy" id="105023"/>
    <lineage>
        <taxon>Eukaryota</taxon>
        <taxon>Metazoa</taxon>
        <taxon>Chordata</taxon>
        <taxon>Craniata</taxon>
        <taxon>Vertebrata</taxon>
        <taxon>Euteleostomi</taxon>
        <taxon>Actinopterygii</taxon>
        <taxon>Neopterygii</taxon>
        <taxon>Teleostei</taxon>
        <taxon>Neoteleostei</taxon>
        <taxon>Acanthomorphata</taxon>
        <taxon>Ovalentaria</taxon>
        <taxon>Atherinomorphae</taxon>
        <taxon>Cyprinodontiformes</taxon>
        <taxon>Nothobranchiidae</taxon>
        <taxon>Nothobranchius</taxon>
    </lineage>
</organism>
<dbReference type="Gene3D" id="3.30.70.270">
    <property type="match status" value="2"/>
</dbReference>
<feature type="region of interest" description="Disordered" evidence="5">
    <location>
        <begin position="469"/>
        <end position="492"/>
    </location>
</feature>
<dbReference type="InterPro" id="IPR043502">
    <property type="entry name" value="DNA/RNA_pol_sf"/>
</dbReference>
<evidence type="ECO:0000313" key="9">
    <source>
        <dbReference type="EMBL" id="SBP55509.1"/>
    </source>
</evidence>
<dbReference type="InterPro" id="IPR036397">
    <property type="entry name" value="RNaseH_sf"/>
</dbReference>
<dbReference type="Pfam" id="PF00078">
    <property type="entry name" value="RVT_1"/>
    <property type="match status" value="1"/>
</dbReference>
<dbReference type="Pfam" id="PF17921">
    <property type="entry name" value="Integrase_H2C2"/>
    <property type="match status" value="1"/>
</dbReference>